<gene>
    <name evidence="1" type="ORF">RJ45_08535</name>
</gene>
<dbReference type="PROSITE" id="PS51257">
    <property type="entry name" value="PROKAR_LIPOPROTEIN"/>
    <property type="match status" value="1"/>
</dbReference>
<reference evidence="1 2" key="1">
    <citation type="submission" date="2014-12" db="EMBL/GenBank/DDBJ databases">
        <title>Genome sequencing of Photobacterium gaetbulicola AD005a.</title>
        <authorList>
            <person name="Adrian T.G.S."/>
            <person name="Chan K.G."/>
        </authorList>
    </citation>
    <scope>NUCLEOTIDE SEQUENCE [LARGE SCALE GENOMIC DNA]</scope>
    <source>
        <strain evidence="1 2">AD005a</strain>
    </source>
</reference>
<name>A0A0B9G686_9GAMM</name>
<keyword evidence="1" id="KW-0282">Flagellum</keyword>
<dbReference type="Proteomes" id="UP000031278">
    <property type="component" value="Unassembled WGS sequence"/>
</dbReference>
<dbReference type="EMBL" id="JWLZ01000124">
    <property type="protein sequence ID" value="KHT64124.1"/>
    <property type="molecule type" value="Genomic_DNA"/>
</dbReference>
<sequence length="141" mass="15961">MRYWCLLALSFLVGCQPLVEVRNTDILTAVGYASISEQPGGSEEEKRMRAMRASKLDAYRELTEQVYGIRISARSEMDDQQLNYESSDSSVDGSIRGAEVIRSYPVGDNYVTEMQLDLNKMERLQGSVEIYAVPQSQEVMF</sequence>
<organism evidence="1 2">
    <name type="scientific">Photobacterium gaetbulicola</name>
    <dbReference type="NCBI Taxonomy" id="1295392"/>
    <lineage>
        <taxon>Bacteria</taxon>
        <taxon>Pseudomonadati</taxon>
        <taxon>Pseudomonadota</taxon>
        <taxon>Gammaproteobacteria</taxon>
        <taxon>Vibrionales</taxon>
        <taxon>Vibrionaceae</taxon>
        <taxon>Photobacterium</taxon>
    </lineage>
</organism>
<proteinExistence type="predicted"/>
<protein>
    <submittedName>
        <fullName evidence="1">Flagellar protein FlgP</fullName>
    </submittedName>
</protein>
<keyword evidence="1" id="KW-0966">Cell projection</keyword>
<accession>A0A0B9G686</accession>
<keyword evidence="1" id="KW-0969">Cilium</keyword>
<dbReference type="RefSeq" id="WP_039460677.1">
    <property type="nucleotide sequence ID" value="NZ_JWLZ01000124.1"/>
</dbReference>
<evidence type="ECO:0000313" key="1">
    <source>
        <dbReference type="EMBL" id="KHT64124.1"/>
    </source>
</evidence>
<dbReference type="AlphaFoldDB" id="A0A0B9G686"/>
<dbReference type="InterPro" id="IPR007293">
    <property type="entry name" value="FlgP"/>
</dbReference>
<dbReference type="PIRSF" id="PIRSF028687">
    <property type="entry name" value="UCP028687"/>
    <property type="match status" value="1"/>
</dbReference>
<comment type="caution">
    <text evidence="1">The sequence shown here is derived from an EMBL/GenBank/DDBJ whole genome shotgun (WGS) entry which is preliminary data.</text>
</comment>
<evidence type="ECO:0000313" key="2">
    <source>
        <dbReference type="Proteomes" id="UP000031278"/>
    </source>
</evidence>